<evidence type="ECO:0000313" key="2">
    <source>
        <dbReference type="Proteomes" id="UP000027222"/>
    </source>
</evidence>
<accession>A0A067SYR9</accession>
<dbReference type="AlphaFoldDB" id="A0A067SYR9"/>
<reference evidence="2" key="1">
    <citation type="journal article" date="2014" name="Proc. Natl. Acad. Sci. U.S.A.">
        <title>Extensive sampling of basidiomycete genomes demonstrates inadequacy of the white-rot/brown-rot paradigm for wood decay fungi.</title>
        <authorList>
            <person name="Riley R."/>
            <person name="Salamov A.A."/>
            <person name="Brown D.W."/>
            <person name="Nagy L.G."/>
            <person name="Floudas D."/>
            <person name="Held B.W."/>
            <person name="Levasseur A."/>
            <person name="Lombard V."/>
            <person name="Morin E."/>
            <person name="Otillar R."/>
            <person name="Lindquist E.A."/>
            <person name="Sun H."/>
            <person name="LaButti K.M."/>
            <person name="Schmutz J."/>
            <person name="Jabbour D."/>
            <person name="Luo H."/>
            <person name="Baker S.E."/>
            <person name="Pisabarro A.G."/>
            <person name="Walton J.D."/>
            <person name="Blanchette R.A."/>
            <person name="Henrissat B."/>
            <person name="Martin F."/>
            <person name="Cullen D."/>
            <person name="Hibbett D.S."/>
            <person name="Grigoriev I.V."/>
        </authorList>
    </citation>
    <scope>NUCLEOTIDE SEQUENCE [LARGE SCALE GENOMIC DNA]</scope>
    <source>
        <strain evidence="2">CBS 339.88</strain>
    </source>
</reference>
<evidence type="ECO:0000313" key="1">
    <source>
        <dbReference type="EMBL" id="KDR76080.1"/>
    </source>
</evidence>
<keyword evidence="2" id="KW-1185">Reference proteome</keyword>
<evidence type="ECO:0008006" key="3">
    <source>
        <dbReference type="Google" id="ProtNLM"/>
    </source>
</evidence>
<dbReference type="HOGENOM" id="CLU_043173_2_0_1"/>
<dbReference type="Proteomes" id="UP000027222">
    <property type="component" value="Unassembled WGS sequence"/>
</dbReference>
<gene>
    <name evidence="1" type="ORF">GALMADRAFT_67450</name>
</gene>
<name>A0A067SYR9_GALM3</name>
<dbReference type="InterPro" id="IPR027417">
    <property type="entry name" value="P-loop_NTPase"/>
</dbReference>
<proteinExistence type="predicted"/>
<dbReference type="EMBL" id="KL142379">
    <property type="protein sequence ID" value="KDR76080.1"/>
    <property type="molecule type" value="Genomic_DNA"/>
</dbReference>
<dbReference type="OrthoDB" id="3247165at2759"/>
<organism evidence="1 2">
    <name type="scientific">Galerina marginata (strain CBS 339.88)</name>
    <dbReference type="NCBI Taxonomy" id="685588"/>
    <lineage>
        <taxon>Eukaryota</taxon>
        <taxon>Fungi</taxon>
        <taxon>Dikarya</taxon>
        <taxon>Basidiomycota</taxon>
        <taxon>Agaricomycotina</taxon>
        <taxon>Agaricomycetes</taxon>
        <taxon>Agaricomycetidae</taxon>
        <taxon>Agaricales</taxon>
        <taxon>Agaricineae</taxon>
        <taxon>Strophariaceae</taxon>
        <taxon>Galerina</taxon>
    </lineage>
</organism>
<dbReference type="SUPFAM" id="SSF52540">
    <property type="entry name" value="P-loop containing nucleoside triphosphate hydrolases"/>
    <property type="match status" value="1"/>
</dbReference>
<dbReference type="STRING" id="685588.A0A067SYR9"/>
<protein>
    <recommendedName>
        <fullName evidence="3">ATP-dependent DNA helicase</fullName>
    </recommendedName>
</protein>
<sequence length="407" mass="46021">MRYASCTAQDVKFLKLLVINQKPGKNSSLEKKDSAVITALNSQKDRINEIGVKKFAKDHNKKLHLFYSIDSIVPPKTVTPGKKLRFIDVSTIAPSLQEKLWGLPPSAGKEQIASRLSLCKGMPVMIRNNNATELCITKGQDGTVWGWDSSVLPDGKKTLRTLFIKLNKPPCSVKFPGLPKNVVPIPTVLHGPLAIRTPSGDHLTLKRWQVPALPFFVMTDYASQGKTHETNIVDLGRSQNHQAVYTALSRSAMAQGTAILQAFDDRKITSGISGHLRQEFRELEILNKMTLMLYNKLIPEEAIAELRNPTLKSYYNLKKTMPGTEIDWHTALQVWPDQEDTIQDLETALWDINENNAARLKYAQKKEQDRIDKQKKEQLTKIYQHILATQTQSCIHQKKLKRQSTHL</sequence>